<dbReference type="Gene3D" id="1.10.1200.10">
    <property type="entry name" value="ACP-like"/>
    <property type="match status" value="1"/>
</dbReference>
<reference evidence="13" key="1">
    <citation type="submission" date="2017-03" db="EMBL/GenBank/DDBJ databases">
        <title>The new red algal subphylum Proteorhodophytina comprises the largest and most divergent plastid genomes known.</title>
        <authorList>
            <person name="Munoz-Gomez S.A."/>
            <person name="Mejia-Franco F.G."/>
            <person name="Durnin K."/>
            <person name="Morgan C."/>
            <person name="Grisdale C.J."/>
            <person name="Archibald J.M."/>
            <person name="Slamovits C.H."/>
        </authorList>
    </citation>
    <scope>NUCLEOTIDE SEQUENCE</scope>
    <source>
        <strain evidence="13">UTEX LB2858</strain>
    </source>
</reference>
<keyword evidence="5 10" id="KW-0444">Lipid biosynthesis</keyword>
<organism evidence="13">
    <name type="scientific">Boldia erythrosiphon</name>
    <dbReference type="NCBI Taxonomy" id="74908"/>
    <lineage>
        <taxon>Eukaryota</taxon>
        <taxon>Rhodophyta</taxon>
        <taxon>Compsopogonophyceae</taxon>
        <taxon>Compsopogonales</taxon>
        <taxon>Boldiaceae</taxon>
        <taxon>Boldia</taxon>
    </lineage>
</organism>
<dbReference type="InterPro" id="IPR009081">
    <property type="entry name" value="PP-bd_ACP"/>
</dbReference>
<dbReference type="GeneID" id="32891533"/>
<keyword evidence="4 10" id="KW-0596">Phosphopantetheine</keyword>
<protein>
    <recommendedName>
        <fullName evidence="10 11">Acyl carrier protein</fullName>
        <shortName evidence="10">ACP</shortName>
    </recommendedName>
</protein>
<keyword evidence="13" id="KW-0150">Chloroplast</keyword>
<evidence type="ECO:0000256" key="7">
    <source>
        <dbReference type="ARBA" id="ARBA00022832"/>
    </source>
</evidence>
<evidence type="ECO:0000259" key="12">
    <source>
        <dbReference type="PROSITE" id="PS50075"/>
    </source>
</evidence>
<dbReference type="UniPathway" id="UPA00094"/>
<evidence type="ECO:0000256" key="3">
    <source>
        <dbReference type="ARBA" id="ARBA00010930"/>
    </source>
</evidence>
<dbReference type="GO" id="GO:0005739">
    <property type="term" value="C:mitochondrion"/>
    <property type="evidence" value="ECO:0007669"/>
    <property type="project" value="UniProtKB-ARBA"/>
</dbReference>
<dbReference type="NCBIfam" id="TIGR00517">
    <property type="entry name" value="acyl_carrier"/>
    <property type="match status" value="1"/>
</dbReference>
<comment type="subcellular location">
    <subcellularLocation>
        <location evidence="10">Plastid</location>
        <location evidence="10">Chloroplast</location>
    </subcellularLocation>
</comment>
<evidence type="ECO:0000256" key="6">
    <source>
        <dbReference type="ARBA" id="ARBA00022553"/>
    </source>
</evidence>
<evidence type="ECO:0000313" key="13">
    <source>
        <dbReference type="EMBL" id="ARO90611.1"/>
    </source>
</evidence>
<dbReference type="PANTHER" id="PTHR20863:SF76">
    <property type="entry name" value="CARRIER DOMAIN-CONTAINING PROTEIN"/>
    <property type="match status" value="1"/>
</dbReference>
<keyword evidence="13" id="KW-0934">Plastid</keyword>
<evidence type="ECO:0000256" key="2">
    <source>
        <dbReference type="ARBA" id="ARBA00005194"/>
    </source>
</evidence>
<dbReference type="FunFam" id="1.10.1200.10:FF:000003">
    <property type="entry name" value="Acyl carrier protein"/>
    <property type="match status" value="1"/>
</dbReference>
<dbReference type="GO" id="GO:0031177">
    <property type="term" value="F:phosphopantetheine binding"/>
    <property type="evidence" value="ECO:0007669"/>
    <property type="project" value="InterPro"/>
</dbReference>
<comment type="similarity">
    <text evidence="3 10">Belongs to the acyl carrier protein (ACP) family.</text>
</comment>
<feature type="domain" description="Carrier" evidence="12">
    <location>
        <begin position="4"/>
        <end position="79"/>
    </location>
</feature>
<dbReference type="NCBIfam" id="NF002151">
    <property type="entry name" value="PRK00982.1-5"/>
    <property type="match status" value="1"/>
</dbReference>
<evidence type="ECO:0000256" key="4">
    <source>
        <dbReference type="ARBA" id="ARBA00022450"/>
    </source>
</evidence>
<comment type="PTM">
    <text evidence="10">4'-phosphopantetheine is transferred from CoA to a specific serine of apo-ACP by AcpS. This modification is essential for activity because fatty acids are bound in thioester linkage to the sulfhydryl of the prosthetic group.</text>
</comment>
<dbReference type="NCBIfam" id="NF002150">
    <property type="entry name" value="PRK00982.1-4"/>
    <property type="match status" value="1"/>
</dbReference>
<accession>A0A1Y9TLV6</accession>
<dbReference type="PROSITE" id="PS00012">
    <property type="entry name" value="PHOSPHOPANTETHEINE"/>
    <property type="match status" value="1"/>
</dbReference>
<dbReference type="InterPro" id="IPR020806">
    <property type="entry name" value="PKS_PP-bd"/>
</dbReference>
<dbReference type="InterPro" id="IPR003231">
    <property type="entry name" value="ACP"/>
</dbReference>
<dbReference type="AlphaFoldDB" id="A0A1Y9TLV6"/>
<comment type="pathway">
    <text evidence="2 10">Lipid metabolism; fatty acid biosynthesis.</text>
</comment>
<keyword evidence="7 10" id="KW-0276">Fatty acid metabolism</keyword>
<dbReference type="NCBIfam" id="NF002148">
    <property type="entry name" value="PRK00982.1-2"/>
    <property type="match status" value="1"/>
</dbReference>
<dbReference type="Pfam" id="PF00550">
    <property type="entry name" value="PP-binding"/>
    <property type="match status" value="1"/>
</dbReference>
<dbReference type="EMBL" id="KY709208">
    <property type="protein sequence ID" value="ARO90611.1"/>
    <property type="molecule type" value="Genomic_DNA"/>
</dbReference>
<keyword evidence="6 10" id="KW-0597">Phosphoprotein</keyword>
<evidence type="ECO:0000256" key="10">
    <source>
        <dbReference type="HAMAP-Rule" id="MF_01217"/>
    </source>
</evidence>
<dbReference type="SMART" id="SM00823">
    <property type="entry name" value="PKS_PP"/>
    <property type="match status" value="1"/>
</dbReference>
<dbReference type="PANTHER" id="PTHR20863">
    <property type="entry name" value="ACYL CARRIER PROTEIN"/>
    <property type="match status" value="1"/>
</dbReference>
<evidence type="ECO:0000256" key="9">
    <source>
        <dbReference type="ARBA" id="ARBA00023160"/>
    </source>
</evidence>
<dbReference type="GO" id="GO:0009507">
    <property type="term" value="C:chloroplast"/>
    <property type="evidence" value="ECO:0007669"/>
    <property type="project" value="UniProtKB-SubCell"/>
</dbReference>
<dbReference type="GO" id="GO:0000036">
    <property type="term" value="F:acyl carrier activity"/>
    <property type="evidence" value="ECO:0007669"/>
    <property type="project" value="UniProtKB-UniRule"/>
</dbReference>
<dbReference type="PROSITE" id="PS50075">
    <property type="entry name" value="CARRIER"/>
    <property type="match status" value="1"/>
</dbReference>
<sequence>MIEQTTLDKVREIIAQQLGVDQAEVTDSAHFSNDLNADSLDSVELVMAIEEEFGIEIPDEDAEKITTLAEAVSFIESKKHNKVL</sequence>
<comment type="function">
    <text evidence="1 10 11">Carrier of the growing fatty acid chain in fatty acid biosynthesis.</text>
</comment>
<dbReference type="InterPro" id="IPR036736">
    <property type="entry name" value="ACP-like_sf"/>
</dbReference>
<proteinExistence type="inferred from homology"/>
<evidence type="ECO:0000256" key="5">
    <source>
        <dbReference type="ARBA" id="ARBA00022516"/>
    </source>
</evidence>
<name>A0A1Y9TLV6_9RHOD</name>
<keyword evidence="8 10" id="KW-0443">Lipid metabolism</keyword>
<evidence type="ECO:0000256" key="11">
    <source>
        <dbReference type="RuleBase" id="RU000722"/>
    </source>
</evidence>
<evidence type="ECO:0000256" key="8">
    <source>
        <dbReference type="ARBA" id="ARBA00023098"/>
    </source>
</evidence>
<evidence type="ECO:0000256" key="1">
    <source>
        <dbReference type="ARBA" id="ARBA00003180"/>
    </source>
</evidence>
<dbReference type="HAMAP" id="MF_01217">
    <property type="entry name" value="Acyl_carrier"/>
    <property type="match status" value="1"/>
</dbReference>
<gene>
    <name evidence="10 13" type="primary">acpP</name>
</gene>
<dbReference type="SUPFAM" id="SSF47336">
    <property type="entry name" value="ACP-like"/>
    <property type="match status" value="1"/>
</dbReference>
<geneLocation type="chloroplast" evidence="13"/>
<feature type="modified residue" description="O-(pantetheine 4'-phosphoryl)serine" evidence="10">
    <location>
        <position position="39"/>
    </location>
</feature>
<dbReference type="GO" id="GO:0000035">
    <property type="term" value="F:acyl binding"/>
    <property type="evidence" value="ECO:0007669"/>
    <property type="project" value="TreeGrafter"/>
</dbReference>
<dbReference type="InterPro" id="IPR006162">
    <property type="entry name" value="Ppantetheine_attach_site"/>
</dbReference>
<dbReference type="RefSeq" id="YP_009369923.1">
    <property type="nucleotide sequence ID" value="NC_034776.1"/>
</dbReference>
<keyword evidence="9 10" id="KW-0275">Fatty acid biosynthesis</keyword>